<evidence type="ECO:0000313" key="3">
    <source>
        <dbReference type="Proteomes" id="UP000185478"/>
    </source>
</evidence>
<organism evidence="2 3">
    <name type="scientific">Corynebacterium aquilae DSM 44791</name>
    <dbReference type="NCBI Taxonomy" id="1431546"/>
    <lineage>
        <taxon>Bacteria</taxon>
        <taxon>Bacillati</taxon>
        <taxon>Actinomycetota</taxon>
        <taxon>Actinomycetes</taxon>
        <taxon>Mycobacteriales</taxon>
        <taxon>Corynebacteriaceae</taxon>
        <taxon>Corynebacterium</taxon>
    </lineage>
</organism>
<feature type="compositionally biased region" description="Low complexity" evidence="1">
    <location>
        <begin position="264"/>
        <end position="287"/>
    </location>
</feature>
<proteinExistence type="predicted"/>
<accession>A0A1L7CH20</accession>
<dbReference type="EMBL" id="CP009245">
    <property type="protein sequence ID" value="APT85161.1"/>
    <property type="molecule type" value="Genomic_DNA"/>
</dbReference>
<dbReference type="AlphaFoldDB" id="A0A1L7CH20"/>
<evidence type="ECO:0000313" key="2">
    <source>
        <dbReference type="EMBL" id="APT85161.1"/>
    </source>
</evidence>
<protein>
    <submittedName>
        <fullName evidence="2">Uncharacterized protein</fullName>
    </submittedName>
</protein>
<evidence type="ECO:0000256" key="1">
    <source>
        <dbReference type="SAM" id="MobiDB-lite"/>
    </source>
</evidence>
<reference evidence="2 3" key="1">
    <citation type="submission" date="2014-08" db="EMBL/GenBank/DDBJ databases">
        <title>Complete genome sequence of Corynebacterium aquilae S-613T(T) (=DSM 44791(T)), isolated from the choana of a healthy golden eagle.</title>
        <authorList>
            <person name="Ruckert C."/>
            <person name="Albersmeier A."/>
            <person name="Winkler A."/>
            <person name="Kalinowski J."/>
        </authorList>
    </citation>
    <scope>NUCLEOTIDE SEQUENCE [LARGE SCALE GENOMIC DNA]</scope>
    <source>
        <strain evidence="2 3">S-613</strain>
    </source>
</reference>
<name>A0A1L7CH20_9CORY</name>
<sequence length="311" mass="32967">MRMQAAWVVVRLILAPVVVGRVRGVVVFRSSKTAVVACGVVAACALVAGCSEQATESAATSSAAAVLAPMTSVSVDDLAAERADSQVVGPNSDVELPTSARKIECQHFAVNSDGTVQQPIDRGPVNFVALDESFSKGPQVTFYLNDFLPADFTATVVEIAGSPTDESTAQDQQNPAVRRLIVQDAQQRANYLKKGTQNLTIVGDFYTLSPDQGRVALVIPNQQSELFTFDQHTVAAFISGEQMSRCSMKQTPAAEPQPKEEGQEQPAQPPAEAAEQEPAQDSPQDQSDQQHDDQGGDPQPAADEATNGEGS</sequence>
<dbReference type="Proteomes" id="UP000185478">
    <property type="component" value="Chromosome"/>
</dbReference>
<gene>
    <name evidence="2" type="ORF">CAQU_08835</name>
</gene>
<feature type="region of interest" description="Disordered" evidence="1">
    <location>
        <begin position="246"/>
        <end position="311"/>
    </location>
</feature>
<dbReference type="KEGG" id="caqu:CAQU_08835"/>
<keyword evidence="3" id="KW-1185">Reference proteome</keyword>